<dbReference type="OrthoDB" id="284440at2"/>
<dbReference type="InterPro" id="IPR031796">
    <property type="entry name" value="DUF5076"/>
</dbReference>
<keyword evidence="2" id="KW-1185">Reference proteome</keyword>
<dbReference type="Pfam" id="PF16826">
    <property type="entry name" value="DUF5076"/>
    <property type="match status" value="1"/>
</dbReference>
<accession>A0A0H1RAC9</accession>
<dbReference type="PATRIC" id="fig|1225564.3.peg.4033"/>
<sequence length="98" mass="10570">MTERKFEALNVPPDALEKGGIEILRASVVDGAVSIALRRAFDDPFTWGVLLMDLARHAARVYAMETDLSEEEALAEIVSGIQAELDNPSDPGSSQAVN</sequence>
<dbReference type="Proteomes" id="UP000035489">
    <property type="component" value="Unassembled WGS sequence"/>
</dbReference>
<dbReference type="Gene3D" id="3.30.2370.10">
    <property type="entry name" value="putative pyruvate dehydrogenase"/>
    <property type="match status" value="1"/>
</dbReference>
<evidence type="ECO:0008006" key="3">
    <source>
        <dbReference type="Google" id="ProtNLM"/>
    </source>
</evidence>
<evidence type="ECO:0000313" key="1">
    <source>
        <dbReference type="EMBL" id="KLK92195.1"/>
    </source>
</evidence>
<reference evidence="1 2" key="1">
    <citation type="submission" date="2015-05" db="EMBL/GenBank/DDBJ databases">
        <title>Draft genome sequence of Microvirga vignae strain BR3299, a novel nitrogen fixing bacteria isolated from Brazil semi-aired region.</title>
        <authorList>
            <person name="Zilli J.E."/>
            <person name="Passos S.R."/>
            <person name="Leite J."/>
            <person name="Baldani J.I."/>
            <person name="Xavier G.R."/>
            <person name="Rumjaneck N.G."/>
            <person name="Simoes-Araujo J.L."/>
        </authorList>
    </citation>
    <scope>NUCLEOTIDE SEQUENCE [LARGE SCALE GENOMIC DNA]</scope>
    <source>
        <strain evidence="1 2">BR3299</strain>
    </source>
</reference>
<evidence type="ECO:0000313" key="2">
    <source>
        <dbReference type="Proteomes" id="UP000035489"/>
    </source>
</evidence>
<organism evidence="1 2">
    <name type="scientific">Microvirga vignae</name>
    <dbReference type="NCBI Taxonomy" id="1225564"/>
    <lineage>
        <taxon>Bacteria</taxon>
        <taxon>Pseudomonadati</taxon>
        <taxon>Pseudomonadota</taxon>
        <taxon>Alphaproteobacteria</taxon>
        <taxon>Hyphomicrobiales</taxon>
        <taxon>Methylobacteriaceae</taxon>
        <taxon>Microvirga</taxon>
    </lineage>
</organism>
<protein>
    <recommendedName>
        <fullName evidence="3">DUF5076 domain-containing protein</fullName>
    </recommendedName>
</protein>
<dbReference type="EMBL" id="LCYG01000039">
    <property type="protein sequence ID" value="KLK92195.1"/>
    <property type="molecule type" value="Genomic_DNA"/>
</dbReference>
<dbReference type="STRING" id="1225564.AA309_15660"/>
<dbReference type="RefSeq" id="WP_047189971.1">
    <property type="nucleotide sequence ID" value="NZ_LCYG01000039.1"/>
</dbReference>
<name>A0A0H1RAC9_9HYPH</name>
<dbReference type="AlphaFoldDB" id="A0A0H1RAC9"/>
<proteinExistence type="predicted"/>
<comment type="caution">
    <text evidence="1">The sequence shown here is derived from an EMBL/GenBank/DDBJ whole genome shotgun (WGS) entry which is preliminary data.</text>
</comment>
<gene>
    <name evidence="1" type="ORF">AA309_15660</name>
</gene>